<reference evidence="2 3" key="1">
    <citation type="journal article" date="2024" name="G3 (Bethesda)">
        <title>Genome assembly of Hibiscus sabdariffa L. provides insights into metabolisms of medicinal natural products.</title>
        <authorList>
            <person name="Kim T."/>
        </authorList>
    </citation>
    <scope>NUCLEOTIDE SEQUENCE [LARGE SCALE GENOMIC DNA]</scope>
    <source>
        <strain evidence="2">TK-2024</strain>
        <tissue evidence="2">Old leaves</tissue>
    </source>
</reference>
<evidence type="ECO:0000256" key="1">
    <source>
        <dbReference type="SAM" id="MobiDB-lite"/>
    </source>
</evidence>
<feature type="compositionally biased region" description="Acidic residues" evidence="1">
    <location>
        <begin position="51"/>
        <end position="64"/>
    </location>
</feature>
<evidence type="ECO:0000313" key="3">
    <source>
        <dbReference type="Proteomes" id="UP001396334"/>
    </source>
</evidence>
<feature type="compositionally biased region" description="Low complexity" evidence="1">
    <location>
        <begin position="1"/>
        <end position="13"/>
    </location>
</feature>
<feature type="compositionally biased region" description="Basic residues" evidence="1">
    <location>
        <begin position="79"/>
        <end position="88"/>
    </location>
</feature>
<feature type="compositionally biased region" description="Polar residues" evidence="1">
    <location>
        <begin position="67"/>
        <end position="76"/>
    </location>
</feature>
<feature type="region of interest" description="Disordered" evidence="1">
    <location>
        <begin position="1"/>
        <end position="135"/>
    </location>
</feature>
<comment type="caution">
    <text evidence="2">The sequence shown here is derived from an EMBL/GenBank/DDBJ whole genome shotgun (WGS) entry which is preliminary data.</text>
</comment>
<protein>
    <submittedName>
        <fullName evidence="2">Uncharacterized protein</fullName>
    </submittedName>
</protein>
<accession>A0ABR2RZJ7</accession>
<organism evidence="2 3">
    <name type="scientific">Hibiscus sabdariffa</name>
    <name type="common">roselle</name>
    <dbReference type="NCBI Taxonomy" id="183260"/>
    <lineage>
        <taxon>Eukaryota</taxon>
        <taxon>Viridiplantae</taxon>
        <taxon>Streptophyta</taxon>
        <taxon>Embryophyta</taxon>
        <taxon>Tracheophyta</taxon>
        <taxon>Spermatophyta</taxon>
        <taxon>Magnoliopsida</taxon>
        <taxon>eudicotyledons</taxon>
        <taxon>Gunneridae</taxon>
        <taxon>Pentapetalae</taxon>
        <taxon>rosids</taxon>
        <taxon>malvids</taxon>
        <taxon>Malvales</taxon>
        <taxon>Malvaceae</taxon>
        <taxon>Malvoideae</taxon>
        <taxon>Hibiscus</taxon>
    </lineage>
</organism>
<evidence type="ECO:0000313" key="2">
    <source>
        <dbReference type="EMBL" id="KAK9018302.1"/>
    </source>
</evidence>
<proteinExistence type="predicted"/>
<name>A0ABR2RZJ7_9ROSI</name>
<dbReference type="EMBL" id="JBBPBN010000019">
    <property type="protein sequence ID" value="KAK9018302.1"/>
    <property type="molecule type" value="Genomic_DNA"/>
</dbReference>
<keyword evidence="3" id="KW-1185">Reference proteome</keyword>
<gene>
    <name evidence="2" type="ORF">V6N11_001280</name>
</gene>
<feature type="compositionally biased region" description="Polar residues" evidence="1">
    <location>
        <begin position="104"/>
        <end position="117"/>
    </location>
</feature>
<sequence>MPQTTTPGVHTTTSVPKPPAKTPTSARRTLTRKDTGKAPIKPTPPAHAPEETVELDSEEDEDMPDAPSQQAPTFDTSVPRRHFKRRANHNINMDDLAAAAEAGSDNTGDNGSSTTLDETPKARYKRVATRPTPPK</sequence>
<dbReference type="Proteomes" id="UP001396334">
    <property type="component" value="Unassembled WGS sequence"/>
</dbReference>